<evidence type="ECO:0000259" key="6">
    <source>
        <dbReference type="Pfam" id="PF08281"/>
    </source>
</evidence>
<keyword evidence="2" id="KW-0805">Transcription regulation</keyword>
<dbReference type="InterPro" id="IPR013324">
    <property type="entry name" value="RNA_pol_sigma_r3/r4-like"/>
</dbReference>
<protein>
    <submittedName>
        <fullName evidence="7">Sigma-70 family RNA polymerase sigma factor</fullName>
    </submittedName>
</protein>
<dbReference type="EMBL" id="CP119311">
    <property type="protein sequence ID" value="WEK33795.1"/>
    <property type="molecule type" value="Genomic_DNA"/>
</dbReference>
<dbReference type="InterPro" id="IPR013325">
    <property type="entry name" value="RNA_pol_sigma_r2"/>
</dbReference>
<evidence type="ECO:0000256" key="2">
    <source>
        <dbReference type="ARBA" id="ARBA00023015"/>
    </source>
</evidence>
<dbReference type="Pfam" id="PF04542">
    <property type="entry name" value="Sigma70_r2"/>
    <property type="match status" value="1"/>
</dbReference>
<dbReference type="InterPro" id="IPR007627">
    <property type="entry name" value="RNA_pol_sigma70_r2"/>
</dbReference>
<keyword evidence="4" id="KW-0804">Transcription</keyword>
<dbReference type="SUPFAM" id="SSF88946">
    <property type="entry name" value="Sigma2 domain of RNA polymerase sigma factors"/>
    <property type="match status" value="1"/>
</dbReference>
<dbReference type="Pfam" id="PF08281">
    <property type="entry name" value="Sigma70_r4_2"/>
    <property type="match status" value="1"/>
</dbReference>
<evidence type="ECO:0000313" key="7">
    <source>
        <dbReference type="EMBL" id="WEK33795.1"/>
    </source>
</evidence>
<evidence type="ECO:0000256" key="4">
    <source>
        <dbReference type="ARBA" id="ARBA00023163"/>
    </source>
</evidence>
<dbReference type="GO" id="GO:0006352">
    <property type="term" value="P:DNA-templated transcription initiation"/>
    <property type="evidence" value="ECO:0007669"/>
    <property type="project" value="InterPro"/>
</dbReference>
<dbReference type="AlphaFoldDB" id="A0AAJ5WSR5"/>
<proteinExistence type="inferred from homology"/>
<evidence type="ECO:0000259" key="5">
    <source>
        <dbReference type="Pfam" id="PF04542"/>
    </source>
</evidence>
<dbReference type="InterPro" id="IPR014284">
    <property type="entry name" value="RNA_pol_sigma-70_dom"/>
</dbReference>
<dbReference type="Gene3D" id="1.10.10.10">
    <property type="entry name" value="Winged helix-like DNA-binding domain superfamily/Winged helix DNA-binding domain"/>
    <property type="match status" value="1"/>
</dbReference>
<feature type="domain" description="RNA polymerase sigma factor 70 region 4 type 2" evidence="6">
    <location>
        <begin position="124"/>
        <end position="171"/>
    </location>
</feature>
<feature type="domain" description="RNA polymerase sigma-70 region 2" evidence="5">
    <location>
        <begin position="25"/>
        <end position="90"/>
    </location>
</feature>
<evidence type="ECO:0000313" key="8">
    <source>
        <dbReference type="Proteomes" id="UP001220610"/>
    </source>
</evidence>
<dbReference type="GO" id="GO:0016987">
    <property type="term" value="F:sigma factor activity"/>
    <property type="evidence" value="ECO:0007669"/>
    <property type="project" value="UniProtKB-KW"/>
</dbReference>
<reference evidence="7" key="1">
    <citation type="submission" date="2023-03" db="EMBL/GenBank/DDBJ databases">
        <title>Andean soil-derived lignocellulolytic bacterial consortium as a source of novel taxa and putative plastic-active enzymes.</title>
        <authorList>
            <person name="Diaz-Garcia L."/>
            <person name="Chuvochina M."/>
            <person name="Feuerriegel G."/>
            <person name="Bunk B."/>
            <person name="Sproer C."/>
            <person name="Streit W.R."/>
            <person name="Rodriguez L.M."/>
            <person name="Overmann J."/>
            <person name="Jimenez D.J."/>
        </authorList>
    </citation>
    <scope>NUCLEOTIDE SEQUENCE</scope>
    <source>
        <strain evidence="7">MAG 7</strain>
    </source>
</reference>
<dbReference type="Proteomes" id="UP001220610">
    <property type="component" value="Chromosome"/>
</dbReference>
<evidence type="ECO:0000256" key="1">
    <source>
        <dbReference type="ARBA" id="ARBA00010641"/>
    </source>
</evidence>
<evidence type="ECO:0000256" key="3">
    <source>
        <dbReference type="ARBA" id="ARBA00023082"/>
    </source>
</evidence>
<sequence length="197" mass="22857">MENLHNEQEVLKQVAADDRVAFQQLYGHYFGVVQQYVRLFNPDPDKLDELTQDVFVRLWEKREKLLQVDSFRNYLFGLTRNQVLNYIRSLKMQQKLRDMQQAPGELLTADADHKVLYSQYYQMAVTAIEQLPAGRKKVVKMSIEEGLSLDEIAERLNISKSGVKHQLYAGMSSVRQYLLEHAGISSSLFLFLALIEN</sequence>
<comment type="similarity">
    <text evidence="1">Belongs to the sigma-70 factor family. ECF subfamily.</text>
</comment>
<organism evidence="7 8">
    <name type="scientific">Candidatus Pseudobacter hemicellulosilyticus</name>
    <dbReference type="NCBI Taxonomy" id="3121375"/>
    <lineage>
        <taxon>Bacteria</taxon>
        <taxon>Pseudomonadati</taxon>
        <taxon>Bacteroidota</taxon>
        <taxon>Chitinophagia</taxon>
        <taxon>Chitinophagales</taxon>
        <taxon>Chitinophagaceae</taxon>
        <taxon>Pseudobacter</taxon>
    </lineage>
</organism>
<dbReference type="GO" id="GO:0003677">
    <property type="term" value="F:DNA binding"/>
    <property type="evidence" value="ECO:0007669"/>
    <property type="project" value="InterPro"/>
</dbReference>
<dbReference type="NCBIfam" id="TIGR02937">
    <property type="entry name" value="sigma70-ECF"/>
    <property type="match status" value="1"/>
</dbReference>
<dbReference type="Gene3D" id="1.10.1740.10">
    <property type="match status" value="1"/>
</dbReference>
<accession>A0AAJ5WSR5</accession>
<dbReference type="InterPro" id="IPR013249">
    <property type="entry name" value="RNA_pol_sigma70_r4_t2"/>
</dbReference>
<dbReference type="PANTHER" id="PTHR43133">
    <property type="entry name" value="RNA POLYMERASE ECF-TYPE SIGMA FACTO"/>
    <property type="match status" value="1"/>
</dbReference>
<gene>
    <name evidence="7" type="ORF">P0Y53_14985</name>
</gene>
<keyword evidence="3" id="KW-0731">Sigma factor</keyword>
<dbReference type="SUPFAM" id="SSF88659">
    <property type="entry name" value="Sigma3 and sigma4 domains of RNA polymerase sigma factors"/>
    <property type="match status" value="1"/>
</dbReference>
<name>A0AAJ5WSR5_9BACT</name>
<dbReference type="PANTHER" id="PTHR43133:SF46">
    <property type="entry name" value="RNA POLYMERASE SIGMA-70 FACTOR ECF SUBFAMILY"/>
    <property type="match status" value="1"/>
</dbReference>
<dbReference type="InterPro" id="IPR036388">
    <property type="entry name" value="WH-like_DNA-bd_sf"/>
</dbReference>
<dbReference type="InterPro" id="IPR039425">
    <property type="entry name" value="RNA_pol_sigma-70-like"/>
</dbReference>